<dbReference type="AlphaFoldDB" id="A0A426ZE66"/>
<accession>A0A426ZE66</accession>
<feature type="non-terminal residue" evidence="1">
    <location>
        <position position="1"/>
    </location>
</feature>
<evidence type="ECO:0000313" key="1">
    <source>
        <dbReference type="EMBL" id="RRT62271.1"/>
    </source>
</evidence>
<organism evidence="1 2">
    <name type="scientific">Ensete ventricosum</name>
    <name type="common">Abyssinian banana</name>
    <name type="synonym">Musa ensete</name>
    <dbReference type="NCBI Taxonomy" id="4639"/>
    <lineage>
        <taxon>Eukaryota</taxon>
        <taxon>Viridiplantae</taxon>
        <taxon>Streptophyta</taxon>
        <taxon>Embryophyta</taxon>
        <taxon>Tracheophyta</taxon>
        <taxon>Spermatophyta</taxon>
        <taxon>Magnoliopsida</taxon>
        <taxon>Liliopsida</taxon>
        <taxon>Zingiberales</taxon>
        <taxon>Musaceae</taxon>
        <taxon>Ensete</taxon>
    </lineage>
</organism>
<evidence type="ECO:0000313" key="2">
    <source>
        <dbReference type="Proteomes" id="UP000287651"/>
    </source>
</evidence>
<dbReference type="EMBL" id="AMZH03007052">
    <property type="protein sequence ID" value="RRT62271.1"/>
    <property type="molecule type" value="Genomic_DNA"/>
</dbReference>
<reference evidence="1 2" key="1">
    <citation type="journal article" date="2014" name="Agronomy (Basel)">
        <title>A Draft Genome Sequence for Ensete ventricosum, the Drought-Tolerant Tree Against Hunger.</title>
        <authorList>
            <person name="Harrison J."/>
            <person name="Moore K.A."/>
            <person name="Paszkiewicz K."/>
            <person name="Jones T."/>
            <person name="Grant M."/>
            <person name="Ambacheew D."/>
            <person name="Muzemil S."/>
            <person name="Studholme D.J."/>
        </authorList>
    </citation>
    <scope>NUCLEOTIDE SEQUENCE [LARGE SCALE GENOMIC DNA]</scope>
</reference>
<protein>
    <submittedName>
        <fullName evidence="1">Uncharacterized protein</fullName>
    </submittedName>
</protein>
<sequence length="57" mass="6199">GEVRLSTDALAFHDGEGRVRSEQLRNMMPAKAQLGNGDGEWLRPCNLKTTTDVDAVA</sequence>
<comment type="caution">
    <text evidence="1">The sequence shown here is derived from an EMBL/GenBank/DDBJ whole genome shotgun (WGS) entry which is preliminary data.</text>
</comment>
<gene>
    <name evidence="1" type="ORF">B296_00037655</name>
</gene>
<name>A0A426ZE66_ENSVE</name>
<proteinExistence type="predicted"/>
<dbReference type="Proteomes" id="UP000287651">
    <property type="component" value="Unassembled WGS sequence"/>
</dbReference>